<dbReference type="EnsemblFungi" id="PTTG_02679-t43_1">
    <property type="protein sequence ID" value="PTTG_02679-t43_1-p1"/>
    <property type="gene ID" value="PTTG_02679"/>
</dbReference>
<reference evidence="2" key="2">
    <citation type="submission" date="2016-05" db="EMBL/GenBank/DDBJ databases">
        <title>Comparative analysis highlights variable genome content of wheat rusts and divergence of the mating loci.</title>
        <authorList>
            <person name="Cuomo C.A."/>
            <person name="Bakkeren G."/>
            <person name="Szabo L."/>
            <person name="Khalil H."/>
            <person name="Joly D."/>
            <person name="Goldberg J."/>
            <person name="Young S."/>
            <person name="Zeng Q."/>
            <person name="Fellers J."/>
        </authorList>
    </citation>
    <scope>NUCLEOTIDE SEQUENCE [LARGE SCALE GENOMIC DNA]</scope>
    <source>
        <strain evidence="2">1-1 BBBD Race 1</strain>
    </source>
</reference>
<evidence type="ECO:0000256" key="1">
    <source>
        <dbReference type="SAM" id="MobiDB-lite"/>
    </source>
</evidence>
<dbReference type="AlphaFoldDB" id="A0A0C4EPH7"/>
<dbReference type="EMBL" id="ADAS02001653">
    <property type="protein sequence ID" value="OAV86119.1"/>
    <property type="molecule type" value="Genomic_DNA"/>
</dbReference>
<feature type="region of interest" description="Disordered" evidence="1">
    <location>
        <begin position="141"/>
        <end position="182"/>
    </location>
</feature>
<reference evidence="3" key="4">
    <citation type="submission" date="2025-05" db="UniProtKB">
        <authorList>
            <consortium name="EnsemblFungi"/>
        </authorList>
    </citation>
    <scope>IDENTIFICATION</scope>
    <source>
        <strain evidence="3">isolate 1-1 / race 1 (BBBD)</strain>
    </source>
</reference>
<proteinExistence type="predicted"/>
<evidence type="ECO:0000313" key="4">
    <source>
        <dbReference type="Proteomes" id="UP000005240"/>
    </source>
</evidence>
<gene>
    <name evidence="2" type="ORF">PTTG_02679</name>
</gene>
<evidence type="ECO:0000313" key="3">
    <source>
        <dbReference type="EnsemblFungi" id="PTTG_02679-t43_1-p1"/>
    </source>
</evidence>
<protein>
    <submittedName>
        <fullName evidence="2 3">Uncharacterized protein</fullName>
    </submittedName>
</protein>
<dbReference type="VEuPathDB" id="FungiDB:PTTG_02679"/>
<feature type="compositionally biased region" description="Low complexity" evidence="1">
    <location>
        <begin position="154"/>
        <end position="169"/>
    </location>
</feature>
<organism evidence="2">
    <name type="scientific">Puccinia triticina (isolate 1-1 / race 1 (BBBD))</name>
    <name type="common">Brown leaf rust fungus</name>
    <dbReference type="NCBI Taxonomy" id="630390"/>
    <lineage>
        <taxon>Eukaryota</taxon>
        <taxon>Fungi</taxon>
        <taxon>Dikarya</taxon>
        <taxon>Basidiomycota</taxon>
        <taxon>Pucciniomycotina</taxon>
        <taxon>Pucciniomycetes</taxon>
        <taxon>Pucciniales</taxon>
        <taxon>Pucciniaceae</taxon>
        <taxon>Puccinia</taxon>
    </lineage>
</organism>
<keyword evidence="4" id="KW-1185">Reference proteome</keyword>
<reference evidence="2" key="1">
    <citation type="submission" date="2009-11" db="EMBL/GenBank/DDBJ databases">
        <authorList>
            <consortium name="The Broad Institute Genome Sequencing Platform"/>
            <person name="Ward D."/>
            <person name="Feldgarden M."/>
            <person name="Earl A."/>
            <person name="Young S.K."/>
            <person name="Zeng Q."/>
            <person name="Koehrsen M."/>
            <person name="Alvarado L."/>
            <person name="Berlin A."/>
            <person name="Bochicchio J."/>
            <person name="Borenstein D."/>
            <person name="Chapman S.B."/>
            <person name="Chen Z."/>
            <person name="Engels R."/>
            <person name="Freedman E."/>
            <person name="Gellesch M."/>
            <person name="Goldberg J."/>
            <person name="Griggs A."/>
            <person name="Gujja S."/>
            <person name="Heilman E."/>
            <person name="Heiman D."/>
            <person name="Hepburn T."/>
            <person name="Howarth C."/>
            <person name="Jen D."/>
            <person name="Larson L."/>
            <person name="Lewis B."/>
            <person name="Mehta T."/>
            <person name="Park D."/>
            <person name="Pearson M."/>
            <person name="Roberts A."/>
            <person name="Saif S."/>
            <person name="Shea T."/>
            <person name="Shenoy N."/>
            <person name="Sisk P."/>
            <person name="Stolte C."/>
            <person name="Sykes S."/>
            <person name="Thomson T."/>
            <person name="Walk T."/>
            <person name="White J."/>
            <person name="Yandava C."/>
            <person name="Izard J."/>
            <person name="Baranova O.V."/>
            <person name="Blanton J.M."/>
            <person name="Tanner A.C."/>
            <person name="Dewhirst F.E."/>
            <person name="Haas B."/>
            <person name="Nusbaum C."/>
            <person name="Birren B."/>
        </authorList>
    </citation>
    <scope>NUCLEOTIDE SEQUENCE [LARGE SCALE GENOMIC DNA]</scope>
    <source>
        <strain evidence="2">1-1 BBBD Race 1</strain>
    </source>
</reference>
<dbReference type="Proteomes" id="UP000005240">
    <property type="component" value="Unassembled WGS sequence"/>
</dbReference>
<reference evidence="3 4" key="3">
    <citation type="journal article" date="2017" name="G3 (Bethesda)">
        <title>Comparative analysis highlights variable genome content of wheat rusts and divergence of the mating loci.</title>
        <authorList>
            <person name="Cuomo C.A."/>
            <person name="Bakkeren G."/>
            <person name="Khalil H.B."/>
            <person name="Panwar V."/>
            <person name="Joly D."/>
            <person name="Linning R."/>
            <person name="Sakthikumar S."/>
            <person name="Song X."/>
            <person name="Adiconis X."/>
            <person name="Fan L."/>
            <person name="Goldberg J.M."/>
            <person name="Levin J.Z."/>
            <person name="Young S."/>
            <person name="Zeng Q."/>
            <person name="Anikster Y."/>
            <person name="Bruce M."/>
            <person name="Wang M."/>
            <person name="Yin C."/>
            <person name="McCallum B."/>
            <person name="Szabo L.J."/>
            <person name="Hulbert S."/>
            <person name="Chen X."/>
            <person name="Fellers J.P."/>
        </authorList>
    </citation>
    <scope>NUCLEOTIDE SEQUENCE</scope>
    <source>
        <strain evidence="3">isolate 1-1 / race 1 (BBBD)</strain>
        <strain evidence="4">Isolate 1-1 / race 1 (BBBD)</strain>
    </source>
</reference>
<sequence length="182" mass="20091">MAFAKSESPATFWISKLLCGTFPSVISVSSRTKLLFAHSEDLMTPPPIQNECANAKDYVRKAKEWATKHGVNQPLLDKRLERPQAPSLLWALQIAFPLGRKTQHQSYYPPSPRFPRLQVHSFSAPLTVSLRTLGLFPDLATPTKDTKMAPNNLSHTSSGSPPSSPQTTPHAEIPQGPPQSIR</sequence>
<name>A0A0C4EPH7_PUCT1</name>
<accession>A0A0C4EPH7</accession>
<evidence type="ECO:0000313" key="2">
    <source>
        <dbReference type="EMBL" id="OAV86119.1"/>
    </source>
</evidence>